<keyword evidence="4" id="KW-0647">Proteasome</keyword>
<dbReference type="PANTHER" id="PTHR12651:SF1">
    <property type="entry name" value="26S PROTEASOME NON-ATPASE REGULATORY SUBUNIT 9"/>
    <property type="match status" value="1"/>
</dbReference>
<dbReference type="EMBL" id="BAAFST010000005">
    <property type="protein sequence ID" value="GAB1290158.1"/>
    <property type="molecule type" value="Genomic_DNA"/>
</dbReference>
<dbReference type="Gene3D" id="6.10.140.1710">
    <property type="match status" value="1"/>
</dbReference>
<evidence type="ECO:0000313" key="4">
    <source>
        <dbReference type="EMBL" id="GAB1290158.1"/>
    </source>
</evidence>
<proteinExistence type="predicted"/>
<keyword evidence="1" id="KW-0143">Chaperone</keyword>
<dbReference type="SUPFAM" id="SSF50156">
    <property type="entry name" value="PDZ domain-like"/>
    <property type="match status" value="1"/>
</dbReference>
<dbReference type="PANTHER" id="PTHR12651">
    <property type="entry name" value="26S PROTEASOME NON-ATPASE REGULATORY SUBUNIT 9"/>
    <property type="match status" value="1"/>
</dbReference>
<dbReference type="InterPro" id="IPR036034">
    <property type="entry name" value="PDZ_sf"/>
</dbReference>
<evidence type="ECO:0000313" key="5">
    <source>
        <dbReference type="Proteomes" id="UP001623349"/>
    </source>
</evidence>
<feature type="coiled-coil region" evidence="2">
    <location>
        <begin position="79"/>
        <end position="122"/>
    </location>
</feature>
<dbReference type="Pfam" id="PF18265">
    <property type="entry name" value="Nas2_N"/>
    <property type="match status" value="1"/>
</dbReference>
<sequence>MSGEEVLHQAESSEARAAAVSDIHELMRRKEEIEAQIKANYDVLESQKGIGMSEPLVDCEGYPRADVDLYQVRTARHNIICLQNDHKALMKQVEEALHQLHARDKEKQARDIAEAREEARNRRLGSSSPVPPQAFARVNSISPGSPASIAKLQRTTGAFYTKNLQDEGLQVDDEIVEFGSVNTQNFQSLQNVGTVVQHSEGKPLNVTVIRRGEKHQLRLTPTRWAGKGLLGDDCFLDQQERCFSWALGLGLGGISSFSWLPQV</sequence>
<organism evidence="4 5">
    <name type="scientific">Apodemus speciosus</name>
    <name type="common">Large Japanese field mouse</name>
    <dbReference type="NCBI Taxonomy" id="105296"/>
    <lineage>
        <taxon>Eukaryota</taxon>
        <taxon>Metazoa</taxon>
        <taxon>Chordata</taxon>
        <taxon>Craniata</taxon>
        <taxon>Vertebrata</taxon>
        <taxon>Euteleostomi</taxon>
        <taxon>Mammalia</taxon>
        <taxon>Eutheria</taxon>
        <taxon>Euarchontoglires</taxon>
        <taxon>Glires</taxon>
        <taxon>Rodentia</taxon>
        <taxon>Myomorpha</taxon>
        <taxon>Muroidea</taxon>
        <taxon>Muridae</taxon>
        <taxon>Murinae</taxon>
        <taxon>Apodemus</taxon>
    </lineage>
</organism>
<comment type="caution">
    <text evidence="4">The sequence shown here is derived from an EMBL/GenBank/DDBJ whole genome shotgun (WGS) entry which is preliminary data.</text>
</comment>
<reference evidence="4 5" key="1">
    <citation type="submission" date="2024-08" db="EMBL/GenBank/DDBJ databases">
        <title>The draft genome of Apodemus speciosus.</title>
        <authorList>
            <person name="Nabeshima K."/>
            <person name="Suzuki S."/>
            <person name="Onuma M."/>
        </authorList>
    </citation>
    <scope>NUCLEOTIDE SEQUENCE [LARGE SCALE GENOMIC DNA]</scope>
    <source>
        <strain evidence="4">IB14-021</strain>
    </source>
</reference>
<dbReference type="GO" id="GO:0000502">
    <property type="term" value="C:proteasome complex"/>
    <property type="evidence" value="ECO:0007669"/>
    <property type="project" value="UniProtKB-KW"/>
</dbReference>
<keyword evidence="2" id="KW-0175">Coiled coil</keyword>
<evidence type="ECO:0000256" key="2">
    <source>
        <dbReference type="SAM" id="Coils"/>
    </source>
</evidence>
<evidence type="ECO:0000256" key="1">
    <source>
        <dbReference type="ARBA" id="ARBA00023186"/>
    </source>
</evidence>
<name>A0ABQ0ESW8_APOSI</name>
<protein>
    <submittedName>
        <fullName evidence="4">26S proteasome non-ATPase regulatory subunit 9</fullName>
    </submittedName>
</protein>
<dbReference type="Gene3D" id="2.30.42.10">
    <property type="match status" value="1"/>
</dbReference>
<dbReference type="InterPro" id="IPR035269">
    <property type="entry name" value="PSMD9"/>
</dbReference>
<dbReference type="Proteomes" id="UP001623349">
    <property type="component" value="Unassembled WGS sequence"/>
</dbReference>
<gene>
    <name evidence="4" type="ORF">APTSU1_000538800</name>
</gene>
<feature type="domain" description="Nas2 N-terminal" evidence="3">
    <location>
        <begin position="24"/>
        <end position="102"/>
    </location>
</feature>
<keyword evidence="5" id="KW-1185">Reference proteome</keyword>
<accession>A0ABQ0ESW8</accession>
<evidence type="ECO:0000259" key="3">
    <source>
        <dbReference type="Pfam" id="PF18265"/>
    </source>
</evidence>
<dbReference type="InterPro" id="IPR040815">
    <property type="entry name" value="Nas2_N"/>
</dbReference>